<sequence>MTMKEGLSAQERFLAQNVKDAWRDFEHSLESAGAQTWDWVVVTASNERQAEGYRRQLDARLEEGRLPRGARYLVIPDTGGRRIGSGGATFNAYAAIAESVGASEVSSQKILLIHSGGDSKRAPQYSSRGKMFAPAPHVLPNGSIATLFDDLMVAAAGVPARIQGGTLVLPSDTSVVFSPLQLDLESSPAAGLSMKASASEGSDHGVFLAGAGGKVARFLHKLPERTLRDRGAVDGYGQVDVDTGCIWLGKPVVESLVGLVAPQGRVDEERLARFAGPEACLSLYADFLFPLATEAALEEYLGQAPEGSATEELDACRRELWAALSGLDMDLIRLSPSRYVHFGTTWEALDLFTKRVGDYSYLGWTRQVGSLCEADCSPALSNALVERGAVVSDSAYIENATVERGARVGEGAIVSGIAVPAGRVVPDGVAVHGCPLEDGRWVCRAYGVEDNPKESSSSPFLGATLDEVMERTGVSRESLWSRSPASIWNAEVYPVCDTREAALDAALSLCRIARGAATADEVAAWRRAPKASLNSSFNSADVEREARDACDMEDAVRVAAFAAAVAQGAPSAEASAGLGSGLRLAGRLERAFDRAVDSAFPLNMRLLLALSDAVRAREDVSEVRGMDADALEDMAYGIVRDGVVGAVRDANPLPPRPLRFARERVAVDLPVRVNFCGSPSDAAPYCLEHGGTMLDAALLLKGALPVHAEAERLDGCEVVLESSDQSASARFADIGEVRRCGDPRDPFALHKACLAASGILDGFETLEGFCESAGGGIRLSTSVDVPKGSGLGTSSILAAACIKALCGAFGVDCSDDAVYDRVFAAEQMMGTGGGWQDQVGGLSPGIKYFTSRPGMLQRIDVELLDLDDRTLRELEDRFVLVFSGQRRLARNVLRAEMNQCVRNDRGAMAAVARIRELCALMRFHLLNGDVTAFARCMDEQLEHVKLLDKGATNTCVDYIFEVCADLVEGRSVCGAGGGGFLQMILKEGVSREQLEKRIRDEFRGCGVEVWDAGFYFADDMGEEAGR</sequence>
<dbReference type="SUPFAM" id="SSF55060">
    <property type="entry name" value="GHMP Kinase, C-terminal domain"/>
    <property type="match status" value="1"/>
</dbReference>
<proteinExistence type="predicted"/>
<dbReference type="RefSeq" id="WP_114534142.1">
    <property type="nucleotide sequence ID" value="NZ_JADNER010000004.1"/>
</dbReference>
<organism evidence="7 8">
    <name type="scientific">Eggerthella lenta</name>
    <name type="common">Eubacterium lentum</name>
    <dbReference type="NCBI Taxonomy" id="84112"/>
    <lineage>
        <taxon>Bacteria</taxon>
        <taxon>Bacillati</taxon>
        <taxon>Actinomycetota</taxon>
        <taxon>Coriobacteriia</taxon>
        <taxon>Eggerthellales</taxon>
        <taxon>Eggerthellaceae</taxon>
        <taxon>Eggerthella</taxon>
    </lineage>
</organism>
<keyword evidence="1 7" id="KW-0808">Transferase</keyword>
<dbReference type="PANTHER" id="PTHR32463">
    <property type="entry name" value="L-FUCOSE KINASE"/>
    <property type="match status" value="1"/>
</dbReference>
<comment type="caution">
    <text evidence="7">The sequence shown here is derived from an EMBL/GenBank/DDBJ whole genome shotgun (WGS) entry which is preliminary data.</text>
</comment>
<dbReference type="GO" id="GO:0050201">
    <property type="term" value="F:fucokinase activity"/>
    <property type="evidence" value="ECO:0007669"/>
    <property type="project" value="TreeGrafter"/>
</dbReference>
<keyword evidence="3 7" id="KW-0418">Kinase</keyword>
<keyword evidence="4" id="KW-0067">ATP-binding</keyword>
<dbReference type="SUPFAM" id="SSF54211">
    <property type="entry name" value="Ribosomal protein S5 domain 2-like"/>
    <property type="match status" value="1"/>
</dbReference>
<evidence type="ECO:0000256" key="4">
    <source>
        <dbReference type="ARBA" id="ARBA00022840"/>
    </source>
</evidence>
<keyword evidence="7" id="KW-0548">Nucleotidyltransferase</keyword>
<dbReference type="Proteomes" id="UP000253970">
    <property type="component" value="Unassembled WGS sequence"/>
</dbReference>
<dbReference type="EMBL" id="PPTU01000014">
    <property type="protein sequence ID" value="RDB69351.1"/>
    <property type="molecule type" value="Genomic_DNA"/>
</dbReference>
<dbReference type="Pfam" id="PF07959">
    <property type="entry name" value="Fucose_pyrophosphorylase"/>
    <property type="match status" value="1"/>
</dbReference>
<accession>A0A369MD16</accession>
<dbReference type="GO" id="GO:0016779">
    <property type="term" value="F:nucleotidyltransferase activity"/>
    <property type="evidence" value="ECO:0007669"/>
    <property type="project" value="UniProtKB-KW"/>
</dbReference>
<gene>
    <name evidence="7" type="ORF">C1875_09685</name>
</gene>
<evidence type="ECO:0000256" key="3">
    <source>
        <dbReference type="ARBA" id="ARBA00022777"/>
    </source>
</evidence>
<feature type="domain" description="GDP-fucose pyrophosphorylase" evidence="6">
    <location>
        <begin position="104"/>
        <end position="497"/>
    </location>
</feature>
<dbReference type="InterPro" id="IPR036554">
    <property type="entry name" value="GHMP_kinase_C_sf"/>
</dbReference>
<protein>
    <submittedName>
        <fullName evidence="7">Bifunctional fucokinase/L-fucose-1-P-guanylyltransferase</fullName>
    </submittedName>
</protein>
<evidence type="ECO:0000256" key="1">
    <source>
        <dbReference type="ARBA" id="ARBA00022679"/>
    </source>
</evidence>
<evidence type="ECO:0000259" key="5">
    <source>
        <dbReference type="Pfam" id="PF00288"/>
    </source>
</evidence>
<dbReference type="InterPro" id="IPR006204">
    <property type="entry name" value="GHMP_kinase_N_dom"/>
</dbReference>
<dbReference type="InterPro" id="IPR052203">
    <property type="entry name" value="GHMP_Kinase-Related"/>
</dbReference>
<dbReference type="GO" id="GO:0042352">
    <property type="term" value="P:GDP-L-fucose salvage"/>
    <property type="evidence" value="ECO:0007669"/>
    <property type="project" value="TreeGrafter"/>
</dbReference>
<name>A0A369MD16_EGGLN</name>
<evidence type="ECO:0000259" key="6">
    <source>
        <dbReference type="Pfam" id="PF07959"/>
    </source>
</evidence>
<evidence type="ECO:0000313" key="7">
    <source>
        <dbReference type="EMBL" id="RDB69351.1"/>
    </source>
</evidence>
<dbReference type="InterPro" id="IPR020568">
    <property type="entry name" value="Ribosomal_Su5_D2-typ_SF"/>
</dbReference>
<feature type="domain" description="GHMP kinase N-terminal" evidence="5">
    <location>
        <begin position="766"/>
        <end position="839"/>
    </location>
</feature>
<dbReference type="InterPro" id="IPR012887">
    <property type="entry name" value="GDP_fucose_pyrophosphorylase"/>
</dbReference>
<dbReference type="PANTHER" id="PTHR32463:SF0">
    <property type="entry name" value="L-FUCOSE KINASE"/>
    <property type="match status" value="1"/>
</dbReference>
<dbReference type="Pfam" id="PF00288">
    <property type="entry name" value="GHMP_kinases_N"/>
    <property type="match status" value="1"/>
</dbReference>
<dbReference type="PRINTS" id="PR00959">
    <property type="entry name" value="MEVGALKINASE"/>
</dbReference>
<dbReference type="SUPFAM" id="SSF51161">
    <property type="entry name" value="Trimeric LpxA-like enzymes"/>
    <property type="match status" value="1"/>
</dbReference>
<keyword evidence="2" id="KW-0547">Nucleotide-binding</keyword>
<evidence type="ECO:0000313" key="8">
    <source>
        <dbReference type="Proteomes" id="UP000253970"/>
    </source>
</evidence>
<dbReference type="Gene3D" id="3.30.230.120">
    <property type="match status" value="1"/>
</dbReference>
<dbReference type="GO" id="GO:0005524">
    <property type="term" value="F:ATP binding"/>
    <property type="evidence" value="ECO:0007669"/>
    <property type="project" value="UniProtKB-KW"/>
</dbReference>
<evidence type="ECO:0000256" key="2">
    <source>
        <dbReference type="ARBA" id="ARBA00022741"/>
    </source>
</evidence>
<reference evidence="7 8" key="1">
    <citation type="journal article" date="2018" name="Elife">
        <title>Discovery and characterization of a prevalent human gut bacterial enzyme sufficient for the inactivation of a family of plant toxins.</title>
        <authorList>
            <person name="Koppel N."/>
            <person name="Bisanz J.E."/>
            <person name="Pandelia M.E."/>
            <person name="Turnbaugh P.J."/>
            <person name="Balskus E.P."/>
        </authorList>
    </citation>
    <scope>NUCLEOTIDE SEQUENCE [LARGE SCALE GENOMIC DNA]</scope>
    <source>
        <strain evidence="7 8">W1 BHI 6</strain>
    </source>
</reference>
<dbReference type="AlphaFoldDB" id="A0A369MD16"/>
<dbReference type="InterPro" id="IPR011004">
    <property type="entry name" value="Trimer_LpxA-like_sf"/>
</dbReference>